<proteinExistence type="predicted"/>
<gene>
    <name evidence="1" type="ORF">LARSCL_LOCUS14303</name>
</gene>
<keyword evidence="2" id="KW-1185">Reference proteome</keyword>
<organism evidence="1 2">
    <name type="scientific">Larinioides sclopetarius</name>
    <dbReference type="NCBI Taxonomy" id="280406"/>
    <lineage>
        <taxon>Eukaryota</taxon>
        <taxon>Metazoa</taxon>
        <taxon>Ecdysozoa</taxon>
        <taxon>Arthropoda</taxon>
        <taxon>Chelicerata</taxon>
        <taxon>Arachnida</taxon>
        <taxon>Araneae</taxon>
        <taxon>Araneomorphae</taxon>
        <taxon>Entelegynae</taxon>
        <taxon>Araneoidea</taxon>
        <taxon>Araneidae</taxon>
        <taxon>Larinioides</taxon>
    </lineage>
</organism>
<reference evidence="1 2" key="1">
    <citation type="submission" date="2024-04" db="EMBL/GenBank/DDBJ databases">
        <authorList>
            <person name="Rising A."/>
            <person name="Reimegard J."/>
            <person name="Sonavane S."/>
            <person name="Akerstrom W."/>
            <person name="Nylinder S."/>
            <person name="Hedman E."/>
            <person name="Kallberg Y."/>
        </authorList>
    </citation>
    <scope>NUCLEOTIDE SEQUENCE [LARGE SCALE GENOMIC DNA]</scope>
</reference>
<dbReference type="Proteomes" id="UP001497382">
    <property type="component" value="Unassembled WGS sequence"/>
</dbReference>
<comment type="caution">
    <text evidence="1">The sequence shown here is derived from an EMBL/GenBank/DDBJ whole genome shotgun (WGS) entry which is preliminary data.</text>
</comment>
<evidence type="ECO:0008006" key="3">
    <source>
        <dbReference type="Google" id="ProtNLM"/>
    </source>
</evidence>
<dbReference type="EMBL" id="CAXIEN010000205">
    <property type="protein sequence ID" value="CAL1286530.1"/>
    <property type="molecule type" value="Genomic_DNA"/>
</dbReference>
<sequence>MRSKDFDWVVFSKTTPLTEELMRSLQDRLDFAVLSQHQTLSEEFIDEFRERPDFEKLWKSNFIGIDNVCSLRTLRACFEGYKVSCCSNQDCSTEEVCCFENPSCEIKCMKPLTNGGQPHFQEDRDKYRKKCKVCPAIAKKKMSERIQCQDCIGEEECCIHSKTLCEIKCSQPLQNRVKIAFEKSIENCFHKVLHDKLERENWDKILKGKVRAQQLVIYLE</sequence>
<evidence type="ECO:0000313" key="1">
    <source>
        <dbReference type="EMBL" id="CAL1286530.1"/>
    </source>
</evidence>
<accession>A0AAV2AT03</accession>
<evidence type="ECO:0000313" key="2">
    <source>
        <dbReference type="Proteomes" id="UP001497382"/>
    </source>
</evidence>
<protein>
    <recommendedName>
        <fullName evidence="3">CXC domain-containing protein</fullName>
    </recommendedName>
</protein>
<dbReference type="AlphaFoldDB" id="A0AAV2AT03"/>
<name>A0AAV2AT03_9ARAC</name>